<evidence type="ECO:0000256" key="3">
    <source>
        <dbReference type="ARBA" id="ARBA00022705"/>
    </source>
</evidence>
<evidence type="ECO:0000256" key="4">
    <source>
        <dbReference type="ARBA" id="ARBA00022932"/>
    </source>
</evidence>
<dbReference type="eggNOG" id="COG1466">
    <property type="taxonomic scope" value="Bacteria"/>
</dbReference>
<evidence type="ECO:0000256" key="1">
    <source>
        <dbReference type="ARBA" id="ARBA00022679"/>
    </source>
</evidence>
<dbReference type="SUPFAM" id="SSF52540">
    <property type="entry name" value="P-loop containing nucleoside triphosphate hydrolases"/>
    <property type="match status" value="1"/>
</dbReference>
<dbReference type="Pfam" id="PF21694">
    <property type="entry name" value="DNA_pol3_delta_C"/>
    <property type="match status" value="1"/>
</dbReference>
<dbReference type="KEGG" id="brm:Bmur_2001"/>
<protein>
    <submittedName>
        <fullName evidence="6">DNA polymerase III, delta subunit</fullName>
    </submittedName>
</protein>
<dbReference type="STRING" id="526224.Bmur_2001"/>
<keyword evidence="2" id="KW-0548">Nucleotidyltransferase</keyword>
<evidence type="ECO:0000256" key="2">
    <source>
        <dbReference type="ARBA" id="ARBA00022695"/>
    </source>
</evidence>
<organism evidence="6 7">
    <name type="scientific">Brachyspira murdochii (strain ATCC 51284 / DSM 12563 / 56-150)</name>
    <name type="common">Serpulina murdochii</name>
    <dbReference type="NCBI Taxonomy" id="526224"/>
    <lineage>
        <taxon>Bacteria</taxon>
        <taxon>Pseudomonadati</taxon>
        <taxon>Spirochaetota</taxon>
        <taxon>Spirochaetia</taxon>
        <taxon>Brachyspirales</taxon>
        <taxon>Brachyspiraceae</taxon>
        <taxon>Brachyspira</taxon>
    </lineage>
</organism>
<feature type="domain" description="DNA polymerase III delta subunit-like C-terminal" evidence="5">
    <location>
        <begin position="223"/>
        <end position="337"/>
    </location>
</feature>
<evidence type="ECO:0000259" key="5">
    <source>
        <dbReference type="Pfam" id="PF21694"/>
    </source>
</evidence>
<dbReference type="GO" id="GO:0003677">
    <property type="term" value="F:DNA binding"/>
    <property type="evidence" value="ECO:0007669"/>
    <property type="project" value="InterPro"/>
</dbReference>
<dbReference type="Gene3D" id="1.20.272.10">
    <property type="match status" value="1"/>
</dbReference>
<reference evidence="6 7" key="1">
    <citation type="journal article" date="2010" name="Stand. Genomic Sci.">
        <title>Complete genome sequence of Brachyspira murdochii type strain (56-150).</title>
        <authorList>
            <person name="Pati A."/>
            <person name="Sikorski J."/>
            <person name="Gronow S."/>
            <person name="Munk C."/>
            <person name="Lapidus A."/>
            <person name="Copeland A."/>
            <person name="Glavina Del Tio T."/>
            <person name="Nolan M."/>
            <person name="Lucas S."/>
            <person name="Chen F."/>
            <person name="Tice H."/>
            <person name="Cheng J.F."/>
            <person name="Han C."/>
            <person name="Detter J.C."/>
            <person name="Bruce D."/>
            <person name="Tapia R."/>
            <person name="Goodwin L."/>
            <person name="Pitluck S."/>
            <person name="Liolios K."/>
            <person name="Ivanova N."/>
            <person name="Mavromatis K."/>
            <person name="Mikhailova N."/>
            <person name="Chen A."/>
            <person name="Palaniappan K."/>
            <person name="Land M."/>
            <person name="Hauser L."/>
            <person name="Chang Y.J."/>
            <person name="Jeffries C.D."/>
            <person name="Spring S."/>
            <person name="Rohde M."/>
            <person name="Goker M."/>
            <person name="Bristow J."/>
            <person name="Eisen J.A."/>
            <person name="Markowitz V."/>
            <person name="Hugenholtz P."/>
            <person name="Kyrpides N.C."/>
            <person name="Klenk H.P."/>
        </authorList>
    </citation>
    <scope>NUCLEOTIDE SEQUENCE [LARGE SCALE GENOMIC DNA]</scope>
    <source>
        <strain evidence="7">ATCC 51284 / DSM 12563 / 56-150</strain>
    </source>
</reference>
<dbReference type="InterPro" id="IPR005790">
    <property type="entry name" value="DNA_polIII_delta"/>
</dbReference>
<keyword evidence="1" id="KW-0808">Transferase</keyword>
<dbReference type="InterPro" id="IPR048466">
    <property type="entry name" value="DNA_pol3_delta-like_C"/>
</dbReference>
<keyword evidence="3" id="KW-0235">DNA replication</keyword>
<dbReference type="PANTHER" id="PTHR34388:SF1">
    <property type="entry name" value="DNA POLYMERASE III SUBUNIT DELTA"/>
    <property type="match status" value="1"/>
</dbReference>
<dbReference type="GO" id="GO:0006261">
    <property type="term" value="P:DNA-templated DNA replication"/>
    <property type="evidence" value="ECO:0007669"/>
    <property type="project" value="TreeGrafter"/>
</dbReference>
<dbReference type="EMBL" id="CP001959">
    <property type="protein sequence ID" value="ADG72079.1"/>
    <property type="molecule type" value="Genomic_DNA"/>
</dbReference>
<dbReference type="GO" id="GO:0003887">
    <property type="term" value="F:DNA-directed DNA polymerase activity"/>
    <property type="evidence" value="ECO:0007669"/>
    <property type="project" value="UniProtKB-KW"/>
</dbReference>
<gene>
    <name evidence="6" type="ordered locus">Bmur_2001</name>
</gene>
<dbReference type="HOGENOM" id="CLU_965308_0_0_12"/>
<dbReference type="PANTHER" id="PTHR34388">
    <property type="entry name" value="DNA POLYMERASE III SUBUNIT DELTA"/>
    <property type="match status" value="1"/>
</dbReference>
<proteinExistence type="predicted"/>
<dbReference type="Gene3D" id="3.40.50.300">
    <property type="entry name" value="P-loop containing nucleotide triphosphate hydrolases"/>
    <property type="match status" value="1"/>
</dbReference>
<dbReference type="NCBIfam" id="TIGR01128">
    <property type="entry name" value="holA"/>
    <property type="match status" value="1"/>
</dbReference>
<dbReference type="GO" id="GO:0009360">
    <property type="term" value="C:DNA polymerase III complex"/>
    <property type="evidence" value="ECO:0007669"/>
    <property type="project" value="TreeGrafter"/>
</dbReference>
<name>D5U3J7_BRAM5</name>
<dbReference type="InterPro" id="IPR027417">
    <property type="entry name" value="P-loop_NTPase"/>
</dbReference>
<evidence type="ECO:0000313" key="7">
    <source>
        <dbReference type="Proteomes" id="UP000001915"/>
    </source>
</evidence>
<evidence type="ECO:0000313" key="6">
    <source>
        <dbReference type="EMBL" id="ADG72079.1"/>
    </source>
</evidence>
<keyword evidence="4" id="KW-0239">DNA-directed DNA polymerase</keyword>
<dbReference type="AlphaFoldDB" id="D5U3J7"/>
<dbReference type="Gene3D" id="1.10.8.60">
    <property type="match status" value="1"/>
</dbReference>
<sequence length="341" mass="39768">MSVMNKVSVKTELDFQKIKDNYIKEPFKYCIYVLTGKERLFKKAFAAALHSSMFPDEGDSEMNYSVFYDKNDAVGFAPLEVADTPPFGSKLRLIIIYKYNNFQEDFLEYCLNPSKTAVVVLETESSLEEDPIYKYFSKKQGSHNINFIDFPLPDEKDFRGLINAYINKQGKKISSDAVEYLINNINLDYDSLYSELAKICSYNDKEYLNVEDIMDFTYVSKNRNIFDFLDAVFERNRRKTFSIMHRLDQEASSSLTLMMNNFLAIYYMKIFPPQTTLNEISKLTKIPEFILKKKKTSLKLFSLEEVDEIISKISYLNTLSVTTPANIFKAYFELFLFTITK</sequence>
<accession>D5U3J7</accession>
<dbReference type="Proteomes" id="UP000001915">
    <property type="component" value="Chromosome"/>
</dbReference>